<evidence type="ECO:0000313" key="3">
    <source>
        <dbReference type="Proteomes" id="UP000195877"/>
    </source>
</evidence>
<dbReference type="GeneID" id="61893289"/>
<dbReference type="EMBL" id="LT853885">
    <property type="protein sequence ID" value="SMR04418.1"/>
    <property type="molecule type" value="Genomic_DNA"/>
</dbReference>
<protein>
    <submittedName>
        <fullName evidence="2">Uncharacterized protein</fullName>
    </submittedName>
</protein>
<dbReference type="KEGG" id="xfr:BER92_15235"/>
<evidence type="ECO:0000313" key="2">
    <source>
        <dbReference type="EMBL" id="SMR04418.1"/>
    </source>
</evidence>
<keyword evidence="3" id="KW-1185">Reference proteome</keyword>
<sequence length="74" mass="8523">MGKKTTPTEYHLTKHLVDEEERAFRTKMVETTYKVLKANKVRPPKRVKHLSQLYVDGLISDKELSALLEAGILK</sequence>
<dbReference type="Proteomes" id="UP000195877">
    <property type="component" value="Chromosome 1"/>
</dbReference>
<dbReference type="Proteomes" id="UP000195953">
    <property type="component" value="Chromosome 1"/>
</dbReference>
<evidence type="ECO:0000313" key="1">
    <source>
        <dbReference type="EMBL" id="SMQ98118.1"/>
    </source>
</evidence>
<organism evidence="2 4">
    <name type="scientific">Xanthomonas fragariae</name>
    <dbReference type="NCBI Taxonomy" id="48664"/>
    <lineage>
        <taxon>Bacteria</taxon>
        <taxon>Pseudomonadati</taxon>
        <taxon>Pseudomonadota</taxon>
        <taxon>Gammaproteobacteria</taxon>
        <taxon>Lysobacterales</taxon>
        <taxon>Lysobacteraceae</taxon>
        <taxon>Xanthomonas</taxon>
    </lineage>
</organism>
<gene>
    <name evidence="2" type="ORF">PD5205_03136</name>
    <name evidence="1" type="ORF">PD885_00859</name>
</gene>
<evidence type="ECO:0000313" key="4">
    <source>
        <dbReference type="Proteomes" id="UP000195953"/>
    </source>
</evidence>
<reference evidence="2 4" key="1">
    <citation type="submission" date="2017-05" db="EMBL/GenBank/DDBJ databases">
        <authorList>
            <person name="Song R."/>
            <person name="Chenine A.L."/>
            <person name="Ruprecht R.M."/>
        </authorList>
    </citation>
    <scope>NUCLEOTIDE SEQUENCE [LARGE SCALE GENOMIC DNA]</scope>
    <source>
        <strain evidence="2">PD5205</strain>
    </source>
</reference>
<reference evidence="1 3" key="2">
    <citation type="submission" date="2017-05" db="EMBL/GenBank/DDBJ databases">
        <authorList>
            <person name="Blom J."/>
        </authorList>
    </citation>
    <scope>NUCLEOTIDE SEQUENCE [LARGE SCALE GENOMIC DNA]</scope>
    <source>
        <strain evidence="1">PD885</strain>
    </source>
</reference>
<dbReference type="AlphaFoldDB" id="A0A1Y6H3K9"/>
<dbReference type="EMBL" id="LT853882">
    <property type="protein sequence ID" value="SMQ98118.1"/>
    <property type="molecule type" value="Genomic_DNA"/>
</dbReference>
<name>A0A1Y6H3K9_9XANT</name>
<accession>A0A1Y6H3K9</accession>
<dbReference type="RefSeq" id="WP_002806648.1">
    <property type="nucleotide sequence ID" value="NZ_CP016830.1"/>
</dbReference>
<proteinExistence type="predicted"/>